<organism evidence="14 15">
    <name type="scientific">candidate division WOR-1 bacterium DG_54_3</name>
    <dbReference type="NCBI Taxonomy" id="1703775"/>
    <lineage>
        <taxon>Bacteria</taxon>
        <taxon>Bacillati</taxon>
        <taxon>Saganbacteria</taxon>
    </lineage>
</organism>
<feature type="domain" description="Methionyl/Leucyl tRNA synthetase" evidence="12">
    <location>
        <begin position="40"/>
        <end position="179"/>
    </location>
</feature>
<dbReference type="PANTHER" id="PTHR43740:SF2">
    <property type="entry name" value="LEUCINE--TRNA LIGASE, MITOCHONDRIAL"/>
    <property type="match status" value="1"/>
</dbReference>
<comment type="subcellular location">
    <subcellularLocation>
        <location evidence="9">Cytoplasm</location>
    </subcellularLocation>
</comment>
<name>A0A0S7Y3U1_UNCSA</name>
<dbReference type="PATRIC" id="fig|1703775.3.peg.1047"/>
<dbReference type="InterPro" id="IPR009008">
    <property type="entry name" value="Val/Leu/Ile-tRNA-synth_edit"/>
</dbReference>
<feature type="domain" description="Methionyl/Leucyl tRNA synthetase" evidence="12">
    <location>
        <begin position="582"/>
        <end position="638"/>
    </location>
</feature>
<dbReference type="SUPFAM" id="SSF52374">
    <property type="entry name" value="Nucleotidylyl transferase"/>
    <property type="match status" value="1"/>
</dbReference>
<dbReference type="SUPFAM" id="SSF50677">
    <property type="entry name" value="ValRS/IleRS/LeuRS editing domain"/>
    <property type="match status" value="1"/>
</dbReference>
<dbReference type="Gene3D" id="3.90.740.10">
    <property type="entry name" value="Valyl/Leucyl/Isoleucyl-tRNA synthetase, editing domain"/>
    <property type="match status" value="1"/>
</dbReference>
<keyword evidence="4 9" id="KW-0547">Nucleotide-binding</keyword>
<evidence type="ECO:0000259" key="13">
    <source>
        <dbReference type="Pfam" id="PF13603"/>
    </source>
</evidence>
<protein>
    <recommendedName>
        <fullName evidence="9">Leucine--tRNA ligase</fullName>
        <ecNumber evidence="9">6.1.1.4</ecNumber>
    </recommendedName>
    <alternativeName>
        <fullName evidence="9">Leucyl-tRNA synthetase</fullName>
        <shortName evidence="9">LeuRS</shortName>
    </alternativeName>
</protein>
<evidence type="ECO:0000256" key="8">
    <source>
        <dbReference type="ARBA" id="ARBA00047469"/>
    </source>
</evidence>
<dbReference type="GO" id="GO:0004823">
    <property type="term" value="F:leucine-tRNA ligase activity"/>
    <property type="evidence" value="ECO:0007669"/>
    <property type="project" value="UniProtKB-UniRule"/>
</dbReference>
<keyword evidence="6 9" id="KW-0648">Protein biosynthesis</keyword>
<evidence type="ECO:0000313" key="15">
    <source>
        <dbReference type="Proteomes" id="UP000051861"/>
    </source>
</evidence>
<dbReference type="PANTHER" id="PTHR43740">
    <property type="entry name" value="LEUCYL-TRNA SYNTHETASE"/>
    <property type="match status" value="1"/>
</dbReference>
<dbReference type="InterPro" id="IPR001412">
    <property type="entry name" value="aa-tRNA-synth_I_CS"/>
</dbReference>
<dbReference type="Pfam" id="PF13603">
    <property type="entry name" value="tRNA-synt_1_2"/>
    <property type="match status" value="1"/>
</dbReference>
<comment type="similarity">
    <text evidence="1 9 10">Belongs to the class-I aminoacyl-tRNA synthetase family.</text>
</comment>
<dbReference type="InterPro" id="IPR013155">
    <property type="entry name" value="M/V/L/I-tRNA-synth_anticd-bd"/>
</dbReference>
<dbReference type="GO" id="GO:0005524">
    <property type="term" value="F:ATP binding"/>
    <property type="evidence" value="ECO:0007669"/>
    <property type="project" value="UniProtKB-UniRule"/>
</dbReference>
<feature type="domain" description="Methionyl/Valyl/Leucyl/Isoleucyl-tRNA synthetase anticodon-binding" evidence="11">
    <location>
        <begin position="678"/>
        <end position="790"/>
    </location>
</feature>
<dbReference type="Gene3D" id="1.10.730.10">
    <property type="entry name" value="Isoleucyl-tRNA Synthetase, Domain 1"/>
    <property type="match status" value="1"/>
</dbReference>
<dbReference type="CDD" id="cd00812">
    <property type="entry name" value="LeuRS_core"/>
    <property type="match status" value="1"/>
</dbReference>
<dbReference type="PRINTS" id="PR00985">
    <property type="entry name" value="TRNASYNTHLEU"/>
</dbReference>
<dbReference type="Pfam" id="PF08264">
    <property type="entry name" value="Anticodon_1"/>
    <property type="match status" value="1"/>
</dbReference>
<dbReference type="GO" id="GO:0005829">
    <property type="term" value="C:cytosol"/>
    <property type="evidence" value="ECO:0007669"/>
    <property type="project" value="TreeGrafter"/>
</dbReference>
<gene>
    <name evidence="9 14" type="primary">leuS</name>
    <name evidence="14" type="ORF">AMJ44_04065</name>
</gene>
<dbReference type="EMBL" id="LIZX01000026">
    <property type="protein sequence ID" value="KPJ69350.1"/>
    <property type="molecule type" value="Genomic_DNA"/>
</dbReference>
<evidence type="ECO:0000256" key="9">
    <source>
        <dbReference type="HAMAP-Rule" id="MF_00049"/>
    </source>
</evidence>
<evidence type="ECO:0000256" key="6">
    <source>
        <dbReference type="ARBA" id="ARBA00022917"/>
    </source>
</evidence>
<dbReference type="InterPro" id="IPR002302">
    <property type="entry name" value="Leu-tRNA-ligase"/>
</dbReference>
<dbReference type="GO" id="GO:0006429">
    <property type="term" value="P:leucyl-tRNA aminoacylation"/>
    <property type="evidence" value="ECO:0007669"/>
    <property type="project" value="UniProtKB-UniRule"/>
</dbReference>
<dbReference type="InterPro" id="IPR014729">
    <property type="entry name" value="Rossmann-like_a/b/a_fold"/>
</dbReference>
<dbReference type="Pfam" id="PF09334">
    <property type="entry name" value="tRNA-synt_1g"/>
    <property type="match status" value="2"/>
</dbReference>
<evidence type="ECO:0000256" key="7">
    <source>
        <dbReference type="ARBA" id="ARBA00023146"/>
    </source>
</evidence>
<evidence type="ECO:0000256" key="1">
    <source>
        <dbReference type="ARBA" id="ARBA00005594"/>
    </source>
</evidence>
<feature type="binding site" evidence="9">
    <location>
        <position position="599"/>
    </location>
    <ligand>
        <name>ATP</name>
        <dbReference type="ChEBI" id="CHEBI:30616"/>
    </ligand>
</feature>
<dbReference type="InterPro" id="IPR015413">
    <property type="entry name" value="Methionyl/Leucyl_tRNA_Synth"/>
</dbReference>
<dbReference type="InterPro" id="IPR009080">
    <property type="entry name" value="tRNAsynth_Ia_anticodon-bd"/>
</dbReference>
<dbReference type="EC" id="6.1.1.4" evidence="9"/>
<evidence type="ECO:0000259" key="12">
    <source>
        <dbReference type="Pfam" id="PF09334"/>
    </source>
</evidence>
<reference evidence="14 15" key="1">
    <citation type="journal article" date="2015" name="Microbiome">
        <title>Genomic resolution of linkages in carbon, nitrogen, and sulfur cycling among widespread estuary sediment bacteria.</title>
        <authorList>
            <person name="Baker B.J."/>
            <person name="Lazar C.S."/>
            <person name="Teske A.P."/>
            <person name="Dick G.J."/>
        </authorList>
    </citation>
    <scope>NUCLEOTIDE SEQUENCE [LARGE SCALE GENOMIC DNA]</scope>
    <source>
        <strain evidence="14">DG_54_3</strain>
    </source>
</reference>
<evidence type="ECO:0000256" key="10">
    <source>
        <dbReference type="RuleBase" id="RU363039"/>
    </source>
</evidence>
<evidence type="ECO:0000259" key="11">
    <source>
        <dbReference type="Pfam" id="PF08264"/>
    </source>
</evidence>
<evidence type="ECO:0000256" key="2">
    <source>
        <dbReference type="ARBA" id="ARBA00022490"/>
    </source>
</evidence>
<keyword evidence="7 9" id="KW-0030">Aminoacyl-tRNA synthetase</keyword>
<dbReference type="FunFam" id="3.40.50.620:FF:000100">
    <property type="entry name" value="probable leucine--tRNA ligase, mitochondrial"/>
    <property type="match status" value="1"/>
</dbReference>
<dbReference type="CDD" id="cd07958">
    <property type="entry name" value="Anticodon_Ia_Leu_BEm"/>
    <property type="match status" value="1"/>
</dbReference>
<sequence length="828" mass="95023">MTDYQPAKIEPKWQTSWEKKKLYQTPDKSDKPKYYDLVMFPYPSGNLHMGHVRNYAIGDVIARYKKMKGFHVLHPIGWDAFGLPAENAAIERGIHPLEWTSKCIERMTKQLKRLGISYDWDREVATCKEDYYQWTQWLFLKFLEKGLAQRKKAMVNWCPKCETVLANEQVKEDKCWRCDTLVEEKALEQWFLKITDYSERLLNDLEKLKGWPEPVKIMQKNWIGKSRGVEITFKTLTPTPSPSGRGDTSRSLSGVRALEIYTTRPDTLFGVTYMVLAPEHRLVDELTRGTKFEKEVKAFKEKVRHEPLHEREESSGKEGVFTGAYAINPANNEEVPIWISDYVLMEYGTGAVMAVPAHDQRDFEFAKAHNLPIKVVIKPKNEDLQPEGMEKAFVDEGIMVNSAQFNGLPSAEGLKNIGDWLVSKRVGKWQTNYKLRDWLISRQRYWGAPIPIIYCQKCGTIPVPEKDLPVKLPKNVKFTGKGASPLTQVKEFVEVKCPKCGTAAKRETDTMDTFICSSWYFLRYCDAKNDNKAFEIDKLKYWLPVDQYIGGIEHAILHLLYTRFFIKSLCDMGVVPVDEPFSKLLTQGMVIKDGAKMSKSKGNVVDPDHIVEKYGADTARLFILFASPPERELEWSDKGVEGCYRFLNRVWRLVSQSASRPVNQSKKQADRQTGRQVDKKLHQTIKAVTEDIERFSFNTAIAKLMEFTNELSRVEEGLGLEPIQALLLMLSPFAPYLTEELWQKLGDKESIHLEPWPSYDPKLAKEEELTIVIQVNGKIRDTILVPAEASDEEIKEKALQSEKAKNFIAGKKIVKTIVVPKKLINIVA</sequence>
<dbReference type="InterPro" id="IPR025709">
    <property type="entry name" value="Leu_tRNA-synth_edit"/>
</dbReference>
<comment type="caution">
    <text evidence="14">The sequence shown here is derived from an EMBL/GenBank/DDBJ whole genome shotgun (WGS) entry which is preliminary data.</text>
</comment>
<dbReference type="FunFam" id="3.40.50.620:FF:000003">
    <property type="entry name" value="Leucine--tRNA ligase"/>
    <property type="match status" value="1"/>
</dbReference>
<comment type="catalytic activity">
    <reaction evidence="8 9">
        <text>tRNA(Leu) + L-leucine + ATP = L-leucyl-tRNA(Leu) + AMP + diphosphate</text>
        <dbReference type="Rhea" id="RHEA:11688"/>
        <dbReference type="Rhea" id="RHEA-COMP:9613"/>
        <dbReference type="Rhea" id="RHEA-COMP:9622"/>
        <dbReference type="ChEBI" id="CHEBI:30616"/>
        <dbReference type="ChEBI" id="CHEBI:33019"/>
        <dbReference type="ChEBI" id="CHEBI:57427"/>
        <dbReference type="ChEBI" id="CHEBI:78442"/>
        <dbReference type="ChEBI" id="CHEBI:78494"/>
        <dbReference type="ChEBI" id="CHEBI:456215"/>
        <dbReference type="EC" id="6.1.1.4"/>
    </reaction>
</comment>
<evidence type="ECO:0000256" key="4">
    <source>
        <dbReference type="ARBA" id="ARBA00022741"/>
    </source>
</evidence>
<dbReference type="Gene3D" id="3.40.50.620">
    <property type="entry name" value="HUPs"/>
    <property type="match status" value="1"/>
</dbReference>
<evidence type="ECO:0000256" key="5">
    <source>
        <dbReference type="ARBA" id="ARBA00022840"/>
    </source>
</evidence>
<keyword evidence="5 9" id="KW-0067">ATP-binding</keyword>
<proteinExistence type="inferred from homology"/>
<dbReference type="Proteomes" id="UP000051861">
    <property type="component" value="Unassembled WGS sequence"/>
</dbReference>
<dbReference type="PROSITE" id="PS00178">
    <property type="entry name" value="AA_TRNA_LIGASE_I"/>
    <property type="match status" value="1"/>
</dbReference>
<dbReference type="NCBIfam" id="TIGR00396">
    <property type="entry name" value="leuS_bact"/>
    <property type="match status" value="1"/>
</dbReference>
<accession>A0A0S7Y3U1</accession>
<feature type="domain" description="Leucyl-tRNA synthetase editing" evidence="13">
    <location>
        <begin position="220"/>
        <end position="421"/>
    </location>
</feature>
<feature type="short sequence motif" description="'HIGH' region" evidence="9">
    <location>
        <begin position="41"/>
        <end position="51"/>
    </location>
</feature>
<dbReference type="HAMAP" id="MF_00049_B">
    <property type="entry name" value="Leu_tRNA_synth_B"/>
    <property type="match status" value="1"/>
</dbReference>
<dbReference type="SUPFAM" id="SSF47323">
    <property type="entry name" value="Anticodon-binding domain of a subclass of class I aminoacyl-tRNA synthetases"/>
    <property type="match status" value="1"/>
</dbReference>
<dbReference type="GO" id="GO:0002161">
    <property type="term" value="F:aminoacyl-tRNA deacylase activity"/>
    <property type="evidence" value="ECO:0007669"/>
    <property type="project" value="InterPro"/>
</dbReference>
<evidence type="ECO:0000313" key="14">
    <source>
        <dbReference type="EMBL" id="KPJ69350.1"/>
    </source>
</evidence>
<evidence type="ECO:0000256" key="3">
    <source>
        <dbReference type="ARBA" id="ARBA00022598"/>
    </source>
</evidence>
<dbReference type="AlphaFoldDB" id="A0A0S7Y3U1"/>
<feature type="short sequence motif" description="'KMSKS' region" evidence="9">
    <location>
        <begin position="596"/>
        <end position="600"/>
    </location>
</feature>
<dbReference type="FunFam" id="1.10.730.10:FF:000011">
    <property type="entry name" value="Leucine--tRNA ligase chloroplastic/mitochondrial"/>
    <property type="match status" value="1"/>
</dbReference>
<keyword evidence="2 9" id="KW-0963">Cytoplasm</keyword>
<keyword evidence="3 9" id="KW-0436">Ligase</keyword>